<accession>A0A9D4UD08</accession>
<evidence type="ECO:0000313" key="1">
    <source>
        <dbReference type="EMBL" id="KAI5064994.1"/>
    </source>
</evidence>
<evidence type="ECO:0000313" key="2">
    <source>
        <dbReference type="Proteomes" id="UP000886520"/>
    </source>
</evidence>
<proteinExistence type="predicted"/>
<name>A0A9D4UD08_ADICA</name>
<organism evidence="1 2">
    <name type="scientific">Adiantum capillus-veneris</name>
    <name type="common">Maidenhair fern</name>
    <dbReference type="NCBI Taxonomy" id="13818"/>
    <lineage>
        <taxon>Eukaryota</taxon>
        <taxon>Viridiplantae</taxon>
        <taxon>Streptophyta</taxon>
        <taxon>Embryophyta</taxon>
        <taxon>Tracheophyta</taxon>
        <taxon>Polypodiopsida</taxon>
        <taxon>Polypodiidae</taxon>
        <taxon>Polypodiales</taxon>
        <taxon>Pteridineae</taxon>
        <taxon>Pteridaceae</taxon>
        <taxon>Vittarioideae</taxon>
        <taxon>Adiantum</taxon>
    </lineage>
</organism>
<sequence>MVYGFPISVSTFRHLPSSLKVKQWHVHGCEGVNVLPASKRGPQWWEVVLVSHVSRIAWEATTQGWGICSGREHSSRSTIVRPMCGDCPLIFSIESSFSATSPMGGKGGSDLVTDILARKGFSLFLVKDQEVDL</sequence>
<dbReference type="Proteomes" id="UP000886520">
    <property type="component" value="Chromosome 19"/>
</dbReference>
<dbReference type="EMBL" id="JABFUD020000019">
    <property type="protein sequence ID" value="KAI5064994.1"/>
    <property type="molecule type" value="Genomic_DNA"/>
</dbReference>
<reference evidence="1" key="1">
    <citation type="submission" date="2021-01" db="EMBL/GenBank/DDBJ databases">
        <title>Adiantum capillus-veneris genome.</title>
        <authorList>
            <person name="Fang Y."/>
            <person name="Liao Q."/>
        </authorList>
    </citation>
    <scope>NUCLEOTIDE SEQUENCE</scope>
    <source>
        <strain evidence="1">H3</strain>
        <tissue evidence="1">Leaf</tissue>
    </source>
</reference>
<protein>
    <submittedName>
        <fullName evidence="1">Uncharacterized protein</fullName>
    </submittedName>
</protein>
<gene>
    <name evidence="1" type="ORF">GOP47_0019689</name>
</gene>
<dbReference type="AlphaFoldDB" id="A0A9D4UD08"/>
<comment type="caution">
    <text evidence="1">The sequence shown here is derived from an EMBL/GenBank/DDBJ whole genome shotgun (WGS) entry which is preliminary data.</text>
</comment>
<keyword evidence="2" id="KW-1185">Reference proteome</keyword>